<dbReference type="InterPro" id="IPR052704">
    <property type="entry name" value="ECF_Sigma-70_Domain"/>
</dbReference>
<dbReference type="Pfam" id="PF08281">
    <property type="entry name" value="Sigma70_r4_2"/>
    <property type="match status" value="1"/>
</dbReference>
<dbReference type="Gene3D" id="1.10.1740.10">
    <property type="match status" value="1"/>
</dbReference>
<dbReference type="Proteomes" id="UP000286716">
    <property type="component" value="Unassembled WGS sequence"/>
</dbReference>
<evidence type="ECO:0000256" key="3">
    <source>
        <dbReference type="ARBA" id="ARBA00023015"/>
    </source>
</evidence>
<dbReference type="AlphaFoldDB" id="A0A428VYM8"/>
<dbReference type="PANTHER" id="PTHR30173">
    <property type="entry name" value="SIGMA 19 FACTOR"/>
    <property type="match status" value="1"/>
</dbReference>
<dbReference type="InterPro" id="IPR013324">
    <property type="entry name" value="RNA_pol_sigma_r3/r4-like"/>
</dbReference>
<dbReference type="OrthoDB" id="3211555at2"/>
<dbReference type="InterPro" id="IPR014284">
    <property type="entry name" value="RNA_pol_sigma-70_dom"/>
</dbReference>
<sequence>MATPTAQDTLAAEFAEHRSHLIGVAYRLTGTRADAEDAVQESWLRLAGLDDAGRAAIRDLRGWLTTVVGRICLDRLKSAAAQRERYVGNWLPEPVVTPFGRPVSEDPLDVAVRDDGLRMAALVVLDKLTPEQRVSFVLHDAFSVPFAEIADALGVSVEAARQHASRGRKALADADPAPRVPLDDQAKILEKFVIALQQGDIRAMTELLAPDVVLIGDSNGKGRTARQLIVGPDKIARFFVGLTRKYAPGMAERGLPVLVNGDLGMYLPPMPGRDGFLALDEHVQSVTIRDGKIVAIYDVVNPDKLTRITRPATGAGPGTRRRR</sequence>
<dbReference type="SUPFAM" id="SSF88659">
    <property type="entry name" value="Sigma3 and sigma4 domains of RNA polymerase sigma factors"/>
    <property type="match status" value="1"/>
</dbReference>
<comment type="similarity">
    <text evidence="1">Belongs to the sigma-70 factor family. ECF subfamily.</text>
</comment>
<evidence type="ECO:0000313" key="9">
    <source>
        <dbReference type="Proteomes" id="UP000286716"/>
    </source>
</evidence>
<dbReference type="RefSeq" id="WP_020645774.1">
    <property type="nucleotide sequence ID" value="NZ_QHHU01000095.1"/>
</dbReference>
<dbReference type="SUPFAM" id="SSF88946">
    <property type="entry name" value="Sigma2 domain of RNA polymerase sigma factors"/>
    <property type="match status" value="1"/>
</dbReference>
<evidence type="ECO:0000256" key="5">
    <source>
        <dbReference type="ARBA" id="ARBA00023163"/>
    </source>
</evidence>
<feature type="domain" description="RNA polymerase sigma-70 region 2" evidence="6">
    <location>
        <begin position="15"/>
        <end position="80"/>
    </location>
</feature>
<comment type="caution">
    <text evidence="8">The sequence shown here is derived from an EMBL/GenBank/DDBJ whole genome shotgun (WGS) entry which is preliminary data.</text>
</comment>
<dbReference type="NCBIfam" id="NF007214">
    <property type="entry name" value="PRK09636.1"/>
    <property type="match status" value="1"/>
</dbReference>
<dbReference type="NCBIfam" id="TIGR02937">
    <property type="entry name" value="sigma70-ECF"/>
    <property type="match status" value="1"/>
</dbReference>
<comment type="subunit">
    <text evidence="2">Interacts transiently with the RNA polymerase catalytic core formed by RpoA, RpoB, RpoC and RpoZ (2 alpha, 1 beta, 1 beta' and 1 omega subunit) to form the RNA polymerase holoenzyme that can initiate transcription.</text>
</comment>
<evidence type="ECO:0000259" key="6">
    <source>
        <dbReference type="Pfam" id="PF04542"/>
    </source>
</evidence>
<dbReference type="InterPro" id="IPR013249">
    <property type="entry name" value="RNA_pol_sigma70_r4_t2"/>
</dbReference>
<evidence type="ECO:0000256" key="2">
    <source>
        <dbReference type="ARBA" id="ARBA00011344"/>
    </source>
</evidence>
<feature type="domain" description="RNA polymerase sigma factor 70 region 4 type 2" evidence="7">
    <location>
        <begin position="121"/>
        <end position="171"/>
    </location>
</feature>
<dbReference type="Gene3D" id="1.10.10.10">
    <property type="entry name" value="Winged helix-like DNA-binding domain superfamily/Winged helix DNA-binding domain"/>
    <property type="match status" value="1"/>
</dbReference>
<dbReference type="InterPro" id="IPR013325">
    <property type="entry name" value="RNA_pol_sigma_r2"/>
</dbReference>
<dbReference type="Gene3D" id="3.10.450.50">
    <property type="match status" value="1"/>
</dbReference>
<keyword evidence="9" id="KW-1185">Reference proteome</keyword>
<keyword evidence="4" id="KW-0731">Sigma factor</keyword>
<dbReference type="InterPro" id="IPR007627">
    <property type="entry name" value="RNA_pol_sigma70_r2"/>
</dbReference>
<keyword evidence="3" id="KW-0805">Transcription regulation</keyword>
<dbReference type="PANTHER" id="PTHR30173:SF36">
    <property type="entry name" value="ECF RNA POLYMERASE SIGMA FACTOR SIGJ"/>
    <property type="match status" value="1"/>
</dbReference>
<evidence type="ECO:0000256" key="4">
    <source>
        <dbReference type="ARBA" id="ARBA00023082"/>
    </source>
</evidence>
<keyword evidence="5" id="KW-0804">Transcription</keyword>
<dbReference type="SUPFAM" id="SSF54427">
    <property type="entry name" value="NTF2-like"/>
    <property type="match status" value="1"/>
</dbReference>
<dbReference type="Pfam" id="PF04542">
    <property type="entry name" value="Sigma70_r2"/>
    <property type="match status" value="1"/>
</dbReference>
<accession>A0A428VYM8</accession>
<organism evidence="8 9">
    <name type="scientific">Amycolatopsis balhimycina DSM 5908</name>
    <dbReference type="NCBI Taxonomy" id="1081091"/>
    <lineage>
        <taxon>Bacteria</taxon>
        <taxon>Bacillati</taxon>
        <taxon>Actinomycetota</taxon>
        <taxon>Actinomycetes</taxon>
        <taxon>Pseudonocardiales</taxon>
        <taxon>Pseudonocardiaceae</taxon>
        <taxon>Amycolatopsis</taxon>
    </lineage>
</organism>
<evidence type="ECO:0000256" key="1">
    <source>
        <dbReference type="ARBA" id="ARBA00010641"/>
    </source>
</evidence>
<name>A0A428VYM8_AMYBA</name>
<evidence type="ECO:0000259" key="7">
    <source>
        <dbReference type="Pfam" id="PF08281"/>
    </source>
</evidence>
<dbReference type="InterPro" id="IPR032710">
    <property type="entry name" value="NTF2-like_dom_sf"/>
</dbReference>
<dbReference type="GO" id="GO:0016987">
    <property type="term" value="F:sigma factor activity"/>
    <property type="evidence" value="ECO:0007669"/>
    <property type="project" value="UniProtKB-KW"/>
</dbReference>
<evidence type="ECO:0000313" key="8">
    <source>
        <dbReference type="EMBL" id="RSM35918.1"/>
    </source>
</evidence>
<dbReference type="EMBL" id="QHHU01000095">
    <property type="protein sequence ID" value="RSM35918.1"/>
    <property type="molecule type" value="Genomic_DNA"/>
</dbReference>
<gene>
    <name evidence="8" type="ORF">DMA12_42200</name>
</gene>
<protein>
    <submittedName>
        <fullName evidence="8">RNA polymerase sigma factor SigJ</fullName>
    </submittedName>
</protein>
<reference evidence="8 9" key="1">
    <citation type="submission" date="2018-05" db="EMBL/GenBank/DDBJ databases">
        <title>Evolution of GPA BGCs.</title>
        <authorList>
            <person name="Waglechner N."/>
            <person name="Wright G.D."/>
        </authorList>
    </citation>
    <scope>NUCLEOTIDE SEQUENCE [LARGE SCALE GENOMIC DNA]</scope>
    <source>
        <strain evidence="8 9">DSM 5908</strain>
    </source>
</reference>
<dbReference type="GO" id="GO:0006352">
    <property type="term" value="P:DNA-templated transcription initiation"/>
    <property type="evidence" value="ECO:0007669"/>
    <property type="project" value="InterPro"/>
</dbReference>
<dbReference type="InterPro" id="IPR036388">
    <property type="entry name" value="WH-like_DNA-bd_sf"/>
</dbReference>
<proteinExistence type="inferred from homology"/>
<dbReference type="GO" id="GO:0003677">
    <property type="term" value="F:DNA binding"/>
    <property type="evidence" value="ECO:0007669"/>
    <property type="project" value="InterPro"/>
</dbReference>